<dbReference type="AlphaFoldDB" id="F8QGY4"/>
<keyword evidence="2" id="KW-1185">Reference proteome</keyword>
<dbReference type="InParanoid" id="F8QGY4"/>
<organism evidence="2">
    <name type="scientific">Serpula lacrymans var. lacrymans (strain S7.3)</name>
    <name type="common">Dry rot fungus</name>
    <dbReference type="NCBI Taxonomy" id="936435"/>
    <lineage>
        <taxon>Eukaryota</taxon>
        <taxon>Fungi</taxon>
        <taxon>Dikarya</taxon>
        <taxon>Basidiomycota</taxon>
        <taxon>Agaricomycotina</taxon>
        <taxon>Agaricomycetes</taxon>
        <taxon>Agaricomycetidae</taxon>
        <taxon>Boletales</taxon>
        <taxon>Coniophorineae</taxon>
        <taxon>Serpulaceae</taxon>
        <taxon>Serpula</taxon>
    </lineage>
</organism>
<sequence>MLNGWSIGVRGQNNSRRGISEGLPCGVIQVALPHLISVFLQHSRNGPILNQFRSAQSRIRVFSNFRRHYQAAKRASVWNLLPKNPHSFSLYFQCVTGEGEPHERRASRRSL</sequence>
<reference evidence="2" key="1">
    <citation type="journal article" date="2011" name="Science">
        <title>The plant cell wall-decomposing machinery underlies the functional diversity of forest fungi.</title>
        <authorList>
            <person name="Eastwood D.C."/>
            <person name="Floudas D."/>
            <person name="Binder M."/>
            <person name="Majcherczyk A."/>
            <person name="Schneider P."/>
            <person name="Aerts A."/>
            <person name="Asiegbu F.O."/>
            <person name="Baker S.E."/>
            <person name="Barry K."/>
            <person name="Bendiksby M."/>
            <person name="Blumentritt M."/>
            <person name="Coutinho P.M."/>
            <person name="Cullen D."/>
            <person name="de Vries R.P."/>
            <person name="Gathman A."/>
            <person name="Goodell B."/>
            <person name="Henrissat B."/>
            <person name="Ihrmark K."/>
            <person name="Kauserud H."/>
            <person name="Kohler A."/>
            <person name="LaButti K."/>
            <person name="Lapidus A."/>
            <person name="Lavin J.L."/>
            <person name="Lee Y.-H."/>
            <person name="Lindquist E."/>
            <person name="Lilly W."/>
            <person name="Lucas S."/>
            <person name="Morin E."/>
            <person name="Murat C."/>
            <person name="Oguiza J.A."/>
            <person name="Park J."/>
            <person name="Pisabarro A.G."/>
            <person name="Riley R."/>
            <person name="Rosling A."/>
            <person name="Salamov A."/>
            <person name="Schmidt O."/>
            <person name="Schmutz J."/>
            <person name="Skrede I."/>
            <person name="Stenlid J."/>
            <person name="Wiebenga A."/>
            <person name="Xie X."/>
            <person name="Kuees U."/>
            <person name="Hibbett D.S."/>
            <person name="Hoffmeister D."/>
            <person name="Hoegberg N."/>
            <person name="Martin F."/>
            <person name="Grigoriev I.V."/>
            <person name="Watkinson S.C."/>
        </authorList>
    </citation>
    <scope>NUCLEOTIDE SEQUENCE [LARGE SCALE GENOMIC DNA]</scope>
    <source>
        <strain evidence="2">strain S7.3</strain>
    </source>
</reference>
<feature type="non-terminal residue" evidence="1">
    <location>
        <position position="111"/>
    </location>
</feature>
<gene>
    <name evidence="1" type="ORF">SERLA73DRAFT_147204</name>
</gene>
<dbReference type="HOGENOM" id="CLU_2164518_0_0_1"/>
<evidence type="ECO:0000313" key="2">
    <source>
        <dbReference type="Proteomes" id="UP000008063"/>
    </source>
</evidence>
<accession>F8QGY4</accession>
<protein>
    <submittedName>
        <fullName evidence="1">Uncharacterized protein</fullName>
    </submittedName>
</protein>
<evidence type="ECO:0000313" key="1">
    <source>
        <dbReference type="EMBL" id="EGN92466.1"/>
    </source>
</evidence>
<dbReference type="EMBL" id="GL945504">
    <property type="protein sequence ID" value="EGN92466.1"/>
    <property type="molecule type" value="Genomic_DNA"/>
</dbReference>
<dbReference type="Proteomes" id="UP000008063">
    <property type="component" value="Unassembled WGS sequence"/>
</dbReference>
<name>F8QGY4_SERL3</name>
<proteinExistence type="predicted"/>